<evidence type="ECO:0000313" key="1">
    <source>
        <dbReference type="EMBL" id="CAG8575479.1"/>
    </source>
</evidence>
<gene>
    <name evidence="1" type="ORF">FMOSSE_LOCUS7675</name>
</gene>
<comment type="caution">
    <text evidence="1">The sequence shown here is derived from an EMBL/GenBank/DDBJ whole genome shotgun (WGS) entry which is preliminary data.</text>
</comment>
<reference evidence="1" key="1">
    <citation type="submission" date="2021-06" db="EMBL/GenBank/DDBJ databases">
        <authorList>
            <person name="Kallberg Y."/>
            <person name="Tangrot J."/>
            <person name="Rosling A."/>
        </authorList>
    </citation>
    <scope>NUCLEOTIDE SEQUENCE</scope>
    <source>
        <strain evidence="1">87-6 pot B 2015</strain>
    </source>
</reference>
<name>A0A9N9G3X6_FUNMO</name>
<keyword evidence="2" id="KW-1185">Reference proteome</keyword>
<evidence type="ECO:0000313" key="2">
    <source>
        <dbReference type="Proteomes" id="UP000789375"/>
    </source>
</evidence>
<dbReference type="Proteomes" id="UP000789375">
    <property type="component" value="Unassembled WGS sequence"/>
</dbReference>
<accession>A0A9N9G3X6</accession>
<dbReference type="EMBL" id="CAJVPP010001842">
    <property type="protein sequence ID" value="CAG8575479.1"/>
    <property type="molecule type" value="Genomic_DNA"/>
</dbReference>
<dbReference type="AlphaFoldDB" id="A0A9N9G3X6"/>
<organism evidence="1 2">
    <name type="scientific">Funneliformis mosseae</name>
    <name type="common">Endomycorrhizal fungus</name>
    <name type="synonym">Glomus mosseae</name>
    <dbReference type="NCBI Taxonomy" id="27381"/>
    <lineage>
        <taxon>Eukaryota</taxon>
        <taxon>Fungi</taxon>
        <taxon>Fungi incertae sedis</taxon>
        <taxon>Mucoromycota</taxon>
        <taxon>Glomeromycotina</taxon>
        <taxon>Glomeromycetes</taxon>
        <taxon>Glomerales</taxon>
        <taxon>Glomeraceae</taxon>
        <taxon>Funneliformis</taxon>
    </lineage>
</organism>
<sequence>MLANTQIKQTRSMERAIKKMKSTSRKTPSFDDRYFIHKTLDLEFLSPHKLKKVSSISKKLSNELFSINYLITGRRTSMEKYALLKQNSACSILHQLLLLGEFNMDALQNNLMKKAGCRIRG</sequence>
<protein>
    <submittedName>
        <fullName evidence="1">10128_t:CDS:1</fullName>
    </submittedName>
</protein>
<proteinExistence type="predicted"/>